<dbReference type="Pfam" id="PF08327">
    <property type="entry name" value="AHSA1"/>
    <property type="match status" value="1"/>
</dbReference>
<evidence type="ECO:0000313" key="4">
    <source>
        <dbReference type="Proteomes" id="UP000036458"/>
    </source>
</evidence>
<dbReference type="STRING" id="1379910.TH63_18255"/>
<dbReference type="OrthoDB" id="384974at2"/>
<gene>
    <name evidence="3" type="ORF">TH63_18255</name>
</gene>
<evidence type="ECO:0000313" key="3">
    <source>
        <dbReference type="EMBL" id="AKQ47142.1"/>
    </source>
</evidence>
<dbReference type="RefSeq" id="WP_048922213.1">
    <property type="nucleotide sequence ID" value="NZ_CP010777.1"/>
</dbReference>
<sequence length="142" mass="16335">MENEAKTTVTVETTVQQPVEKVWERWTTPEHITQWNFAADTWQCPNATNDLQPGGRFVWRMEAKDGSMGFDYSGTYEQVIPYKKIVGQLDDDRQVTITFDGQDGQTQVTETFEVEDQNSVDLQRAGWQAILDNFKKHAESVK</sequence>
<organism evidence="3 4">
    <name type="scientific">Rufibacter radiotolerans</name>
    <dbReference type="NCBI Taxonomy" id="1379910"/>
    <lineage>
        <taxon>Bacteria</taxon>
        <taxon>Pseudomonadati</taxon>
        <taxon>Bacteroidota</taxon>
        <taxon>Cytophagia</taxon>
        <taxon>Cytophagales</taxon>
        <taxon>Hymenobacteraceae</taxon>
        <taxon>Rufibacter</taxon>
    </lineage>
</organism>
<feature type="domain" description="Activator of Hsp90 ATPase homologue 1/2-like C-terminal" evidence="2">
    <location>
        <begin position="18"/>
        <end position="138"/>
    </location>
</feature>
<dbReference type="SUPFAM" id="SSF55961">
    <property type="entry name" value="Bet v1-like"/>
    <property type="match status" value="1"/>
</dbReference>
<dbReference type="AlphaFoldDB" id="A0A0H4VT91"/>
<accession>A0A0H4VT91</accession>
<protein>
    <recommendedName>
        <fullName evidence="2">Activator of Hsp90 ATPase homologue 1/2-like C-terminal domain-containing protein</fullName>
    </recommendedName>
</protein>
<dbReference type="KEGG" id="ruf:TH63_18255"/>
<keyword evidence="4" id="KW-1185">Reference proteome</keyword>
<proteinExistence type="inferred from homology"/>
<evidence type="ECO:0000259" key="2">
    <source>
        <dbReference type="Pfam" id="PF08327"/>
    </source>
</evidence>
<dbReference type="EMBL" id="CP010777">
    <property type="protein sequence ID" value="AKQ47142.1"/>
    <property type="molecule type" value="Genomic_DNA"/>
</dbReference>
<dbReference type="Gene3D" id="3.30.530.20">
    <property type="match status" value="1"/>
</dbReference>
<dbReference type="PATRIC" id="fig|1379910.4.peg.3978"/>
<dbReference type="Proteomes" id="UP000036458">
    <property type="component" value="Chromosome"/>
</dbReference>
<evidence type="ECO:0000256" key="1">
    <source>
        <dbReference type="ARBA" id="ARBA00006817"/>
    </source>
</evidence>
<reference evidence="3 4" key="1">
    <citation type="submission" date="2015-01" db="EMBL/GenBank/DDBJ databases">
        <title>Rufibacter sp./DG31D/ whole genome sequencing.</title>
        <authorList>
            <person name="Kim M.K."/>
            <person name="Srinivasan S."/>
            <person name="Lee J.-J."/>
        </authorList>
    </citation>
    <scope>NUCLEOTIDE SEQUENCE [LARGE SCALE GENOMIC DNA]</scope>
    <source>
        <strain evidence="3 4">DG31D</strain>
    </source>
</reference>
<comment type="similarity">
    <text evidence="1">Belongs to the AHA1 family.</text>
</comment>
<dbReference type="InterPro" id="IPR013538">
    <property type="entry name" value="ASHA1/2-like_C"/>
</dbReference>
<dbReference type="InterPro" id="IPR023393">
    <property type="entry name" value="START-like_dom_sf"/>
</dbReference>
<name>A0A0H4VT91_9BACT</name>